<evidence type="ECO:0000256" key="1">
    <source>
        <dbReference type="SAM" id="Coils"/>
    </source>
</evidence>
<keyword evidence="3" id="KW-1185">Reference proteome</keyword>
<protein>
    <submittedName>
        <fullName evidence="2">Transposase</fullName>
    </submittedName>
</protein>
<evidence type="ECO:0000313" key="3">
    <source>
        <dbReference type="Proteomes" id="UP000287605"/>
    </source>
</evidence>
<comment type="caution">
    <text evidence="2">The sequence shown here is derived from an EMBL/GenBank/DDBJ whole genome shotgun (WGS) entry which is preliminary data.</text>
</comment>
<dbReference type="Pfam" id="PF01527">
    <property type="entry name" value="HTH_Tnp_1"/>
    <property type="match status" value="1"/>
</dbReference>
<dbReference type="RefSeq" id="WP_211334242.1">
    <property type="nucleotide sequence ID" value="NZ_NGKA01000003.1"/>
</dbReference>
<dbReference type="AlphaFoldDB" id="A0A430B238"/>
<dbReference type="GO" id="GO:0003677">
    <property type="term" value="F:DNA binding"/>
    <property type="evidence" value="ECO:0007669"/>
    <property type="project" value="InterPro"/>
</dbReference>
<dbReference type="GO" id="GO:0004803">
    <property type="term" value="F:transposase activity"/>
    <property type="evidence" value="ECO:0007669"/>
    <property type="project" value="InterPro"/>
</dbReference>
<dbReference type="SUPFAM" id="SSF46689">
    <property type="entry name" value="Homeodomain-like"/>
    <property type="match status" value="1"/>
</dbReference>
<dbReference type="InterPro" id="IPR002514">
    <property type="entry name" value="Transposase_8"/>
</dbReference>
<feature type="coiled-coil region" evidence="1">
    <location>
        <begin position="61"/>
        <end position="88"/>
    </location>
</feature>
<dbReference type="InterPro" id="IPR009057">
    <property type="entry name" value="Homeodomain-like_sf"/>
</dbReference>
<dbReference type="EMBL" id="NGKA01000003">
    <property type="protein sequence ID" value="RSU14394.1"/>
    <property type="molecule type" value="Genomic_DNA"/>
</dbReference>
<sequence>MPKQYDKQFKLDAVQYYSEHKELGLKGCAKNLGISYQTLSRWKKELRESGDVHHRGSGSYHSDLAKENARLKCELRNTQDALDVLKKAINILGN</sequence>
<keyword evidence="1" id="KW-0175">Coiled coil</keyword>
<organism evidence="2 3">
    <name type="scientific">Vagococcus elongatus</name>
    <dbReference type="NCBI Taxonomy" id="180344"/>
    <lineage>
        <taxon>Bacteria</taxon>
        <taxon>Bacillati</taxon>
        <taxon>Bacillota</taxon>
        <taxon>Bacilli</taxon>
        <taxon>Lactobacillales</taxon>
        <taxon>Enterococcaceae</taxon>
        <taxon>Vagococcus</taxon>
    </lineage>
</organism>
<accession>A0A430B238</accession>
<reference evidence="2 3" key="1">
    <citation type="submission" date="2017-05" db="EMBL/GenBank/DDBJ databases">
        <title>Vagococcus spp. assemblies.</title>
        <authorList>
            <person name="Gulvik C.A."/>
        </authorList>
    </citation>
    <scope>NUCLEOTIDE SEQUENCE [LARGE SCALE GENOMIC DNA]</scope>
    <source>
        <strain evidence="2 3">CCUG 51432</strain>
    </source>
</reference>
<name>A0A430B238_9ENTE</name>
<gene>
    <name evidence="2" type="ORF">CBF29_03605</name>
</gene>
<dbReference type="GO" id="GO:0006313">
    <property type="term" value="P:DNA transposition"/>
    <property type="evidence" value="ECO:0007669"/>
    <property type="project" value="InterPro"/>
</dbReference>
<evidence type="ECO:0000313" key="2">
    <source>
        <dbReference type="EMBL" id="RSU14394.1"/>
    </source>
</evidence>
<dbReference type="Gene3D" id="1.10.10.60">
    <property type="entry name" value="Homeodomain-like"/>
    <property type="match status" value="1"/>
</dbReference>
<dbReference type="Proteomes" id="UP000287605">
    <property type="component" value="Unassembled WGS sequence"/>
</dbReference>
<proteinExistence type="predicted"/>